<reference evidence="1 2" key="1">
    <citation type="submission" date="2015-03" db="EMBL/GenBank/DDBJ databases">
        <title>Genome sequence of Pseudoalteromonas aurantia.</title>
        <authorList>
            <person name="Xie B.-B."/>
            <person name="Rong J.-C."/>
            <person name="Qin Q.-L."/>
            <person name="Zhang Y.-Z."/>
        </authorList>
    </citation>
    <scope>NUCLEOTIDE SEQUENCE [LARGE SCALE GENOMIC DNA]</scope>
    <source>
        <strain evidence="1 2">208</strain>
    </source>
</reference>
<evidence type="ECO:0000313" key="2">
    <source>
        <dbReference type="Proteomes" id="UP000615755"/>
    </source>
</evidence>
<gene>
    <name evidence="1" type="ORF">PAUR_a4636</name>
</gene>
<protein>
    <submittedName>
        <fullName evidence="1">Uncharacterized protein</fullName>
    </submittedName>
</protein>
<name>A0ABR9EG92_9GAMM</name>
<accession>A0ABR9EG92</accession>
<keyword evidence="2" id="KW-1185">Reference proteome</keyword>
<proteinExistence type="predicted"/>
<sequence length="37" mass="4578">MHYMMIFTKFGLNEDDFHDVDKLNVYNDQVFDLDLFF</sequence>
<dbReference type="EMBL" id="AQGV01000014">
    <property type="protein sequence ID" value="MBE0370013.1"/>
    <property type="molecule type" value="Genomic_DNA"/>
</dbReference>
<organism evidence="1 2">
    <name type="scientific">Pseudoalteromonas aurantia 208</name>
    <dbReference type="NCBI Taxonomy" id="1314867"/>
    <lineage>
        <taxon>Bacteria</taxon>
        <taxon>Pseudomonadati</taxon>
        <taxon>Pseudomonadota</taxon>
        <taxon>Gammaproteobacteria</taxon>
        <taxon>Alteromonadales</taxon>
        <taxon>Pseudoalteromonadaceae</taxon>
        <taxon>Pseudoalteromonas</taxon>
    </lineage>
</organism>
<comment type="caution">
    <text evidence="1">The sequence shown here is derived from an EMBL/GenBank/DDBJ whole genome shotgun (WGS) entry which is preliminary data.</text>
</comment>
<dbReference type="Proteomes" id="UP000615755">
    <property type="component" value="Unassembled WGS sequence"/>
</dbReference>
<evidence type="ECO:0000313" key="1">
    <source>
        <dbReference type="EMBL" id="MBE0370013.1"/>
    </source>
</evidence>